<protein>
    <recommendedName>
        <fullName evidence="4">Bacterial Pleckstrin homology domain-containing protein</fullName>
    </recommendedName>
</protein>
<dbReference type="HOGENOM" id="CLU_1694739_0_0_0"/>
<dbReference type="OrthoDB" id="582675at2"/>
<keyword evidence="1" id="KW-0812">Transmembrane</keyword>
<proteinExistence type="predicted"/>
<reference evidence="3" key="1">
    <citation type="submission" date="2010-05" db="EMBL/GenBank/DDBJ databases">
        <title>The complete genome of Truepera radiovictris DSM 17093.</title>
        <authorList>
            <consortium name="US DOE Joint Genome Institute (JGI-PGF)"/>
            <person name="Lucas S."/>
            <person name="Copeland A."/>
            <person name="Lapidus A."/>
            <person name="Glavina del Rio T."/>
            <person name="Dalin E."/>
            <person name="Tice H."/>
            <person name="Bruce D."/>
            <person name="Goodwin L."/>
            <person name="Pitluck S."/>
            <person name="Kyrpides N."/>
            <person name="Mavromatis K."/>
            <person name="Ovchinnikova G."/>
            <person name="Munk A.C."/>
            <person name="Detter J.C."/>
            <person name="Han C."/>
            <person name="Tapia R."/>
            <person name="Land M."/>
            <person name="Hauser L."/>
            <person name="Markowitz V."/>
            <person name="Cheng J.-F."/>
            <person name="Hugenholtz P."/>
            <person name="Woyke T."/>
            <person name="Wu D."/>
            <person name="Tindall B."/>
            <person name="Pomrenke H.G."/>
            <person name="Brambilla E."/>
            <person name="Klenk H.-P."/>
            <person name="Eisen J.A."/>
        </authorList>
    </citation>
    <scope>NUCLEOTIDE SEQUENCE [LARGE SCALE GENOMIC DNA]</scope>
    <source>
        <strain evidence="3">DSM 17093 / CIP 108686 / LMG 22925 / RQ-24</strain>
    </source>
</reference>
<dbReference type="KEGG" id="tra:Trad_2451"/>
<gene>
    <name evidence="2" type="ordered locus">Trad_2451</name>
</gene>
<dbReference type="Proteomes" id="UP000000379">
    <property type="component" value="Chromosome"/>
</dbReference>
<keyword evidence="3" id="KW-1185">Reference proteome</keyword>
<evidence type="ECO:0000313" key="3">
    <source>
        <dbReference type="Proteomes" id="UP000000379"/>
    </source>
</evidence>
<dbReference type="EMBL" id="CP002049">
    <property type="protein sequence ID" value="ADI15560.1"/>
    <property type="molecule type" value="Genomic_DNA"/>
</dbReference>
<sequence length="155" mass="16969">MARARYTEELPWPAPARWLLSLIFASFALPPLFSGSSGPLQLATALVSLGFAALVWDMSVLRIRVDDRGLRVGYRFFSETIPHGAILRCGAVRYDPRTWGGYGVRSRTFPPNPPARLYNVPGDGGVAVQLLLADRQLLFSSRNPAAVCAALRVGR</sequence>
<feature type="transmembrane region" description="Helical" evidence="1">
    <location>
        <begin position="12"/>
        <end position="33"/>
    </location>
</feature>
<dbReference type="AlphaFoldDB" id="D7CT97"/>
<evidence type="ECO:0000256" key="1">
    <source>
        <dbReference type="SAM" id="Phobius"/>
    </source>
</evidence>
<evidence type="ECO:0000313" key="2">
    <source>
        <dbReference type="EMBL" id="ADI15560.1"/>
    </source>
</evidence>
<keyword evidence="1" id="KW-1133">Transmembrane helix</keyword>
<dbReference type="RefSeq" id="WP_013178922.1">
    <property type="nucleotide sequence ID" value="NC_014221.1"/>
</dbReference>
<name>D7CT97_TRURR</name>
<accession>D7CT97</accession>
<evidence type="ECO:0008006" key="4">
    <source>
        <dbReference type="Google" id="ProtNLM"/>
    </source>
</evidence>
<feature type="transmembrane region" description="Helical" evidence="1">
    <location>
        <begin position="39"/>
        <end position="61"/>
    </location>
</feature>
<keyword evidence="1" id="KW-0472">Membrane</keyword>
<organism evidence="2 3">
    <name type="scientific">Truepera radiovictrix (strain DSM 17093 / CIP 108686 / LMG 22925 / RQ-24)</name>
    <dbReference type="NCBI Taxonomy" id="649638"/>
    <lineage>
        <taxon>Bacteria</taxon>
        <taxon>Thermotogati</taxon>
        <taxon>Deinococcota</taxon>
        <taxon>Deinococci</taxon>
        <taxon>Trueperales</taxon>
        <taxon>Trueperaceae</taxon>
        <taxon>Truepera</taxon>
    </lineage>
</organism>
<reference evidence="2 3" key="2">
    <citation type="journal article" date="2011" name="Stand. Genomic Sci.">
        <title>Complete genome sequence of Truepera radiovictrix type strain (RQ-24).</title>
        <authorList>
            <person name="Ivanova N."/>
            <person name="Rohde C."/>
            <person name="Munk C."/>
            <person name="Nolan M."/>
            <person name="Lucas S."/>
            <person name="Del Rio T.G."/>
            <person name="Tice H."/>
            <person name="Deshpande S."/>
            <person name="Cheng J.F."/>
            <person name="Tapia R."/>
            <person name="Han C."/>
            <person name="Goodwin L."/>
            <person name="Pitluck S."/>
            <person name="Liolios K."/>
            <person name="Mavromatis K."/>
            <person name="Mikhailova N."/>
            <person name="Pati A."/>
            <person name="Chen A."/>
            <person name="Palaniappan K."/>
            <person name="Land M."/>
            <person name="Hauser L."/>
            <person name="Chang Y.J."/>
            <person name="Jeffries C.D."/>
            <person name="Brambilla E."/>
            <person name="Rohde M."/>
            <person name="Goker M."/>
            <person name="Tindall B.J."/>
            <person name="Woyke T."/>
            <person name="Bristow J."/>
            <person name="Eisen J.A."/>
            <person name="Markowitz V."/>
            <person name="Hugenholtz P."/>
            <person name="Kyrpides N.C."/>
            <person name="Klenk H.P."/>
            <person name="Lapidus A."/>
        </authorList>
    </citation>
    <scope>NUCLEOTIDE SEQUENCE [LARGE SCALE GENOMIC DNA]</scope>
    <source>
        <strain evidence="3">DSM 17093 / CIP 108686 / LMG 22925 / RQ-24</strain>
    </source>
</reference>
<dbReference type="STRING" id="649638.Trad_2451"/>